<dbReference type="AlphaFoldDB" id="A0A4V2XRH1"/>
<dbReference type="PANTHER" id="PTHR43132">
    <property type="entry name" value="ARSENICAL RESISTANCE OPERON REPRESSOR ARSR-RELATED"/>
    <property type="match status" value="1"/>
</dbReference>
<keyword evidence="6" id="KW-1185">Reference proteome</keyword>
<protein>
    <submittedName>
        <fullName evidence="5">Transcriptional regulator</fullName>
    </submittedName>
</protein>
<name>A0A4V2XRH1_9ACTN</name>
<evidence type="ECO:0000256" key="2">
    <source>
        <dbReference type="ARBA" id="ARBA00023125"/>
    </source>
</evidence>
<dbReference type="InterPro" id="IPR001845">
    <property type="entry name" value="HTH_ArsR_DNA-bd_dom"/>
</dbReference>
<dbReference type="OrthoDB" id="3808065at2"/>
<dbReference type="SUPFAM" id="SSF46785">
    <property type="entry name" value="Winged helix' DNA-binding domain"/>
    <property type="match status" value="1"/>
</dbReference>
<dbReference type="CDD" id="cd00090">
    <property type="entry name" value="HTH_ARSR"/>
    <property type="match status" value="1"/>
</dbReference>
<comment type="caution">
    <text evidence="5">The sequence shown here is derived from an EMBL/GenBank/DDBJ whole genome shotgun (WGS) entry which is preliminary data.</text>
</comment>
<evidence type="ECO:0000256" key="3">
    <source>
        <dbReference type="ARBA" id="ARBA00023163"/>
    </source>
</evidence>
<dbReference type="InterPro" id="IPR036388">
    <property type="entry name" value="WH-like_DNA-bd_sf"/>
</dbReference>
<reference evidence="5 6" key="1">
    <citation type="submission" date="2019-03" db="EMBL/GenBank/DDBJ databases">
        <title>Draft genome sequences of novel Actinobacteria.</title>
        <authorList>
            <person name="Sahin N."/>
            <person name="Ay H."/>
            <person name="Saygin H."/>
        </authorList>
    </citation>
    <scope>NUCLEOTIDE SEQUENCE [LARGE SCALE GENOMIC DNA]</scope>
    <source>
        <strain evidence="5 6">JCM 30547</strain>
    </source>
</reference>
<dbReference type="PANTHER" id="PTHR43132:SF8">
    <property type="entry name" value="HTH-TYPE TRANSCRIPTIONAL REGULATOR KMTR"/>
    <property type="match status" value="1"/>
</dbReference>
<dbReference type="SMART" id="SM00418">
    <property type="entry name" value="HTH_ARSR"/>
    <property type="match status" value="1"/>
</dbReference>
<evidence type="ECO:0000313" key="6">
    <source>
        <dbReference type="Proteomes" id="UP000295075"/>
    </source>
</evidence>
<dbReference type="GO" id="GO:0003700">
    <property type="term" value="F:DNA-binding transcription factor activity"/>
    <property type="evidence" value="ECO:0007669"/>
    <property type="project" value="InterPro"/>
</dbReference>
<keyword evidence="3" id="KW-0804">Transcription</keyword>
<accession>A0A4V2XRH1</accession>
<dbReference type="Gene3D" id="1.10.10.10">
    <property type="entry name" value="Winged helix-like DNA-binding domain superfamily/Winged helix DNA-binding domain"/>
    <property type="match status" value="1"/>
</dbReference>
<dbReference type="Pfam" id="PF01022">
    <property type="entry name" value="HTH_5"/>
    <property type="match status" value="1"/>
</dbReference>
<sequence length="350" mass="37795">MGPRRAGFRPAACRRGGAPAMGTVRIHFTAADLARTHIAPEPDPLWELMLSLHLLQGEKPRQPQYFAQWRASLPSDEGFRQMIRTTLAPAAPAGAYFPDFMTPIEGLAGFSVGLETVLSTPRQRMRRELDLVTPPRGSAAWIAALANGRPADIATLGTAMQTYYDRALAPYWPTIRARVRAEYLLRTRLHSDEGISGLLGSLRPALRWEPPVLEVNGPTSRDIHLNGRGLTLIPSYFNWHNPMTMYDPELPPVVIYPSGRLGCVPQSVAPGKGLADLIGSTRAAGLEAIANGCTTSELAAALSISRSTASEHATVLRGAGLITTERQGLSVWHSLTALGTALLRGCRSPG</sequence>
<dbReference type="Proteomes" id="UP000295075">
    <property type="component" value="Unassembled WGS sequence"/>
</dbReference>
<feature type="domain" description="HTH arsR-type" evidence="4">
    <location>
        <begin position="272"/>
        <end position="343"/>
    </location>
</feature>
<dbReference type="InterPro" id="IPR011991">
    <property type="entry name" value="ArsR-like_HTH"/>
</dbReference>
<dbReference type="InterPro" id="IPR036390">
    <property type="entry name" value="WH_DNA-bd_sf"/>
</dbReference>
<dbReference type="InterPro" id="IPR051011">
    <property type="entry name" value="Metal_resp_trans_reg"/>
</dbReference>
<evidence type="ECO:0000259" key="4">
    <source>
        <dbReference type="SMART" id="SM00418"/>
    </source>
</evidence>
<organism evidence="5 6">
    <name type="scientific">Kribbella albertanoniae</name>
    <dbReference type="NCBI Taxonomy" id="1266829"/>
    <lineage>
        <taxon>Bacteria</taxon>
        <taxon>Bacillati</taxon>
        <taxon>Actinomycetota</taxon>
        <taxon>Actinomycetes</taxon>
        <taxon>Propionibacteriales</taxon>
        <taxon>Kribbellaceae</taxon>
        <taxon>Kribbella</taxon>
    </lineage>
</organism>
<gene>
    <name evidence="5" type="ORF">E1261_14730</name>
</gene>
<proteinExistence type="predicted"/>
<dbReference type="EMBL" id="SMKA01000053">
    <property type="protein sequence ID" value="TDC29885.1"/>
    <property type="molecule type" value="Genomic_DNA"/>
</dbReference>
<evidence type="ECO:0000256" key="1">
    <source>
        <dbReference type="ARBA" id="ARBA00023015"/>
    </source>
</evidence>
<evidence type="ECO:0000313" key="5">
    <source>
        <dbReference type="EMBL" id="TDC29885.1"/>
    </source>
</evidence>
<keyword evidence="1" id="KW-0805">Transcription regulation</keyword>
<dbReference type="GO" id="GO:0003677">
    <property type="term" value="F:DNA binding"/>
    <property type="evidence" value="ECO:0007669"/>
    <property type="project" value="UniProtKB-KW"/>
</dbReference>
<keyword evidence="2" id="KW-0238">DNA-binding</keyword>